<dbReference type="Gene3D" id="3.30.450.40">
    <property type="match status" value="1"/>
</dbReference>
<dbReference type="OrthoDB" id="248877at2"/>
<dbReference type="AlphaFoldDB" id="A0A5C5ZUK8"/>
<feature type="region of interest" description="Disordered" evidence="1">
    <location>
        <begin position="321"/>
        <end position="340"/>
    </location>
</feature>
<organism evidence="2 3">
    <name type="scientific">Pseudobythopirellula maris</name>
    <dbReference type="NCBI Taxonomy" id="2527991"/>
    <lineage>
        <taxon>Bacteria</taxon>
        <taxon>Pseudomonadati</taxon>
        <taxon>Planctomycetota</taxon>
        <taxon>Planctomycetia</taxon>
        <taxon>Pirellulales</taxon>
        <taxon>Lacipirellulaceae</taxon>
        <taxon>Pseudobythopirellula</taxon>
    </lineage>
</organism>
<dbReference type="RefSeq" id="WP_146398181.1">
    <property type="nucleotide sequence ID" value="NZ_SJPQ01000001.1"/>
</dbReference>
<accession>A0A5C5ZUK8</accession>
<keyword evidence="3" id="KW-1185">Reference proteome</keyword>
<proteinExistence type="predicted"/>
<dbReference type="Gene3D" id="2.40.50.100">
    <property type="match status" value="1"/>
</dbReference>
<reference evidence="2 3" key="1">
    <citation type="submission" date="2019-02" db="EMBL/GenBank/DDBJ databases">
        <title>Deep-cultivation of Planctomycetes and their phenomic and genomic characterization uncovers novel biology.</title>
        <authorList>
            <person name="Wiegand S."/>
            <person name="Jogler M."/>
            <person name="Boedeker C."/>
            <person name="Pinto D."/>
            <person name="Vollmers J."/>
            <person name="Rivas-Marin E."/>
            <person name="Kohn T."/>
            <person name="Peeters S.H."/>
            <person name="Heuer A."/>
            <person name="Rast P."/>
            <person name="Oberbeckmann S."/>
            <person name="Bunk B."/>
            <person name="Jeske O."/>
            <person name="Meyerdierks A."/>
            <person name="Storesund J.E."/>
            <person name="Kallscheuer N."/>
            <person name="Luecker S."/>
            <person name="Lage O.M."/>
            <person name="Pohl T."/>
            <person name="Merkel B.J."/>
            <person name="Hornburger P."/>
            <person name="Mueller R.-W."/>
            <person name="Bruemmer F."/>
            <person name="Labrenz M."/>
            <person name="Spormann A.M."/>
            <person name="Op Den Camp H."/>
            <person name="Overmann J."/>
            <person name="Amann R."/>
            <person name="Jetten M.S.M."/>
            <person name="Mascher T."/>
            <person name="Medema M.H."/>
            <person name="Devos D.P."/>
            <person name="Kaster A.-K."/>
            <person name="Ovreas L."/>
            <person name="Rohde M."/>
            <person name="Galperin M.Y."/>
            <person name="Jogler C."/>
        </authorList>
    </citation>
    <scope>NUCLEOTIDE SEQUENCE [LARGE SCALE GENOMIC DNA]</scope>
    <source>
        <strain evidence="2 3">Mal64</strain>
    </source>
</reference>
<name>A0A5C5ZUK8_9BACT</name>
<evidence type="ECO:0000256" key="1">
    <source>
        <dbReference type="SAM" id="MobiDB-lite"/>
    </source>
</evidence>
<dbReference type="EMBL" id="SJPQ01000001">
    <property type="protein sequence ID" value="TWT90896.1"/>
    <property type="molecule type" value="Genomic_DNA"/>
</dbReference>
<gene>
    <name evidence="2" type="ORF">Mal64_12950</name>
</gene>
<feature type="region of interest" description="Disordered" evidence="1">
    <location>
        <begin position="1"/>
        <end position="22"/>
    </location>
</feature>
<dbReference type="Proteomes" id="UP000315440">
    <property type="component" value="Unassembled WGS sequence"/>
</dbReference>
<dbReference type="InterPro" id="IPR029016">
    <property type="entry name" value="GAF-like_dom_sf"/>
</dbReference>
<evidence type="ECO:0000313" key="3">
    <source>
        <dbReference type="Proteomes" id="UP000315440"/>
    </source>
</evidence>
<sequence length="704" mass="77430">MSTSDYTNQPDASSSTASVDADAVQRAKREITGIVQQISEMSRDDISPEVYYDKFLNKVVSALAAPGGAVWTLSDTGAFQLTYQINLRETGLAQNPIGQAQHGRLLQQVLKGDEGTIISPHSGAAGGLDTEDENAAANPTDFLLVLAPVHNDEGPQGVVEVFQRPGGRSQVQRGYLRFLQQTCDLAGDYLRGRRLRHLADKQTLWEQLEAFTRTAHEKLDTRETAYSIANEGRRLIGADRVTVAVKRGGRVRIDAVSGMDVPDSRSNVMTMLTKVARAVAKTGEEVWYTGDTSDLAPQVERTLEAYVDESHTKAMAILPLTRGDGDVDPTPDDPESRRHKPPEVIGVLIVEQMVDATPPEGFSQRVDVVRSHSSTALSNALEHESLFLMPLWKALGKSTWMFRARTLPKTILITAAIVGAIVASLVVPRDFALEGDGKLRPLEMHNVFAKTSGDVVAVYAEHEQQVIEGQTLVELRSLDLEQEQTALRGKISETQSEWHSLDRETLSGRGVNASERNQKSSRITQLTEQLNNLRIQQGVLDEKQRQLTVKSPIAGKVITWKVDEQLRGRPVTQGQVLMEVANPEGEWILEISMPDKRMGHITQALSESGGELPVSFLLATTTETPLEGVLHAKGVAATAEVRGEEGNTVLLTVEFDQEKFRSLIANPKVGAEVKAKVHCGQRPLAYVYLHDLIDFIRSKILFRL</sequence>
<dbReference type="PANTHER" id="PTHR30367:SF1">
    <property type="entry name" value="MULTIDRUG RESISTANCE PROTEIN MDTN"/>
    <property type="match status" value="1"/>
</dbReference>
<evidence type="ECO:0000313" key="2">
    <source>
        <dbReference type="EMBL" id="TWT90896.1"/>
    </source>
</evidence>
<dbReference type="PANTHER" id="PTHR30367">
    <property type="entry name" value="P-HYDROXYBENZOIC ACID EFFLUX PUMP SUBUNIT AAEA-RELATED"/>
    <property type="match status" value="1"/>
</dbReference>
<feature type="compositionally biased region" description="Polar residues" evidence="1">
    <location>
        <begin position="1"/>
        <end position="10"/>
    </location>
</feature>
<dbReference type="InterPro" id="IPR050393">
    <property type="entry name" value="MFP_Efflux_Pump"/>
</dbReference>
<comment type="caution">
    <text evidence="2">The sequence shown here is derived from an EMBL/GenBank/DDBJ whole genome shotgun (WGS) entry which is preliminary data.</text>
</comment>
<feature type="compositionally biased region" description="Low complexity" evidence="1">
    <location>
        <begin position="11"/>
        <end position="22"/>
    </location>
</feature>
<protein>
    <submittedName>
        <fullName evidence="2">HlyD family secretion protein</fullName>
    </submittedName>
</protein>